<dbReference type="EMBL" id="JAAKDE010000018">
    <property type="protein sequence ID" value="MBA2133690.1"/>
    <property type="molecule type" value="Genomic_DNA"/>
</dbReference>
<gene>
    <name evidence="1" type="ORF">G5B42_09090</name>
</gene>
<sequence>MEVVFNKTGHFWFDCGLTGFIKLLEEIDLPKISTHVEDSKFVLDGAADDIKKALEDAFNLLVDRYYNLSTKKQIEDRSSYNFYYDSQKDEFVSFPKKKAVGIAGIIFDKAARPTKGMIKWKDPKKHILPDEYKHLQERMEEFVKENGLKITTAGLLLDGPNAVKPKVKIAIGKKKQGKYCYLCGEETGSLEDANQTVFPFITGSQGILSFNPNAGRPERVCWKCSMLGKYVPVVGFYSTQGDSLSIFLPYSTSLKKMCQVHDLLESTKYQDENLLRNFEHPLGGYYQHPYEITYSFLYTLYDRCLLNRLEPGMDEIDLDVDAALNLTTNTAPLEFYVIQTKNEGDTFSGKMIWPFKETLYFFRLHEKIEKTIKIRMKEVLSYCVDYEASKNENKTLLRNRICERILKKQSILDLVERHVFHTNSSYFRPLYEMVLVYELLLKEGDMVFKEEQEAAVSLGKCIGRAVGNSDRGKKGDLFALRKCRRKVDFLEQLNRLQFRLGSDFLIPKEVYEGKLTDDNFQEFKQFCMVAALNTYNAVVSEKNKKKEAN</sequence>
<keyword evidence="2" id="KW-1185">Reference proteome</keyword>
<reference evidence="1" key="1">
    <citation type="submission" date="2020-06" db="EMBL/GenBank/DDBJ databases">
        <title>Novel chitinolytic bacterium.</title>
        <authorList>
            <person name="Ungkulpasvich U."/>
            <person name="Kosugi A."/>
            <person name="Uke A."/>
        </authorList>
    </citation>
    <scope>NUCLEOTIDE SEQUENCE</scope>
    <source>
        <strain evidence="1">UUS1-1</strain>
    </source>
</reference>
<comment type="caution">
    <text evidence="1">The sequence shown here is derived from an EMBL/GenBank/DDBJ whole genome shotgun (WGS) entry which is preliminary data.</text>
</comment>
<name>A0A8J6I0V9_9FIRM</name>
<organism evidence="1 2">
    <name type="scientific">Capillibacterium thermochitinicola</name>
    <dbReference type="NCBI Taxonomy" id="2699427"/>
    <lineage>
        <taxon>Bacteria</taxon>
        <taxon>Bacillati</taxon>
        <taxon>Bacillota</taxon>
        <taxon>Capillibacterium</taxon>
    </lineage>
</organism>
<accession>A0A8J6I0V9</accession>
<dbReference type="RefSeq" id="WP_181340159.1">
    <property type="nucleotide sequence ID" value="NZ_JAAKDE010000018.1"/>
</dbReference>
<evidence type="ECO:0000313" key="1">
    <source>
        <dbReference type="EMBL" id="MBA2133690.1"/>
    </source>
</evidence>
<dbReference type="Proteomes" id="UP000657177">
    <property type="component" value="Unassembled WGS sequence"/>
</dbReference>
<dbReference type="AlphaFoldDB" id="A0A8J6I0V9"/>
<protein>
    <submittedName>
        <fullName evidence="1">Uncharacterized protein</fullName>
    </submittedName>
</protein>
<evidence type="ECO:0000313" key="2">
    <source>
        <dbReference type="Proteomes" id="UP000657177"/>
    </source>
</evidence>
<proteinExistence type="predicted"/>